<keyword evidence="2" id="KW-0217">Developmental protein</keyword>
<protein>
    <recommendedName>
        <fullName evidence="9">Protein FLC EXPRESSOR</fullName>
    </recommendedName>
</protein>
<evidence type="ECO:0000256" key="6">
    <source>
        <dbReference type="SAM" id="Coils"/>
    </source>
</evidence>
<comment type="similarity">
    <text evidence="1">Belongs to the FLX family.</text>
</comment>
<name>B9S5C1_RICCO</name>
<keyword evidence="4 6" id="KW-0175">Coiled coil</keyword>
<dbReference type="AlphaFoldDB" id="B9S5C1"/>
<keyword evidence="3" id="KW-0221">Differentiation</keyword>
<dbReference type="Proteomes" id="UP000008311">
    <property type="component" value="Unassembled WGS sequence"/>
</dbReference>
<dbReference type="PANTHER" id="PTHR33405">
    <property type="entry name" value="PROTEIN FLX-LIKE 2"/>
    <property type="match status" value="1"/>
</dbReference>
<evidence type="ECO:0000256" key="3">
    <source>
        <dbReference type="ARBA" id="ARBA00022782"/>
    </source>
</evidence>
<dbReference type="EMBL" id="EQ973872">
    <property type="protein sequence ID" value="EEF41190.1"/>
    <property type="molecule type" value="Genomic_DNA"/>
</dbReference>
<dbReference type="STRING" id="3988.B9S5C1"/>
<evidence type="ECO:0000256" key="2">
    <source>
        <dbReference type="ARBA" id="ARBA00022473"/>
    </source>
</evidence>
<dbReference type="GO" id="GO:0030154">
    <property type="term" value="P:cell differentiation"/>
    <property type="evidence" value="ECO:0007669"/>
    <property type="project" value="UniProtKB-KW"/>
</dbReference>
<dbReference type="PANTHER" id="PTHR33405:SF17">
    <property type="entry name" value="PROTEIN FLC EXPRESSOR"/>
    <property type="match status" value="1"/>
</dbReference>
<dbReference type="FunCoup" id="B9S5C1">
    <property type="interactions" value="224"/>
</dbReference>
<sequence>MAGRNNLPPNTLKHRQVPVDDPRLHNRVPRLHHPSTILEDRIAIQHREIQTLLLDNQQLTATHLALKQDLALVDDELRHLSAAAADVKAQRDDQVREVYERSLKLDAEVRSIDALRAELVQVTADVEKLSVHRQELTAELRAINSDVAKARTEAQQVAAIEADIQTMQKEIQRGRAAIENEKKLYASNLEHGQTMEQNMIAVAREIEKLHAELANLEKRERAEAAAAIAANPSPGYAGSYSNPEVSYGGNLGPDLYAIHQVQGGTDAGPQFVPG</sequence>
<reference evidence="8" key="1">
    <citation type="journal article" date="2010" name="Nat. Biotechnol.">
        <title>Draft genome sequence of the oilseed species Ricinus communis.</title>
        <authorList>
            <person name="Chan A.P."/>
            <person name="Crabtree J."/>
            <person name="Zhao Q."/>
            <person name="Lorenzi H."/>
            <person name="Orvis J."/>
            <person name="Puiu D."/>
            <person name="Melake-Berhan A."/>
            <person name="Jones K.M."/>
            <person name="Redman J."/>
            <person name="Chen G."/>
            <person name="Cahoon E.B."/>
            <person name="Gedil M."/>
            <person name="Stanke M."/>
            <person name="Haas B.J."/>
            <person name="Wortman J.R."/>
            <person name="Fraser-Liggett C.M."/>
            <person name="Ravel J."/>
            <person name="Rabinowicz P.D."/>
        </authorList>
    </citation>
    <scope>NUCLEOTIDE SEQUENCE [LARGE SCALE GENOMIC DNA]</scope>
    <source>
        <strain evidence="8">cv. Hale</strain>
    </source>
</reference>
<dbReference type="eggNOG" id="ENOG502RJEI">
    <property type="taxonomic scope" value="Eukaryota"/>
</dbReference>
<evidence type="ECO:0000256" key="5">
    <source>
        <dbReference type="ARBA" id="ARBA00023089"/>
    </source>
</evidence>
<feature type="coiled-coil region" evidence="6">
    <location>
        <begin position="112"/>
        <end position="226"/>
    </location>
</feature>
<dbReference type="InParanoid" id="B9S5C1"/>
<keyword evidence="5" id="KW-0287">Flowering</keyword>
<proteinExistence type="inferred from homology"/>
<evidence type="ECO:0000256" key="1">
    <source>
        <dbReference type="ARBA" id="ARBA00005405"/>
    </source>
</evidence>
<accession>B9S5C1</accession>
<evidence type="ECO:0000313" key="7">
    <source>
        <dbReference type="EMBL" id="EEF41190.1"/>
    </source>
</evidence>
<dbReference type="GO" id="GO:0009908">
    <property type="term" value="P:flower development"/>
    <property type="evidence" value="ECO:0007669"/>
    <property type="project" value="UniProtKB-KW"/>
</dbReference>
<evidence type="ECO:0000256" key="4">
    <source>
        <dbReference type="ARBA" id="ARBA00023054"/>
    </source>
</evidence>
<evidence type="ECO:0008006" key="9">
    <source>
        <dbReference type="Google" id="ProtNLM"/>
    </source>
</evidence>
<dbReference type="InterPro" id="IPR040353">
    <property type="entry name" value="FLX/FLX-like"/>
</dbReference>
<organism evidence="7 8">
    <name type="scientific">Ricinus communis</name>
    <name type="common">Castor bean</name>
    <dbReference type="NCBI Taxonomy" id="3988"/>
    <lineage>
        <taxon>Eukaryota</taxon>
        <taxon>Viridiplantae</taxon>
        <taxon>Streptophyta</taxon>
        <taxon>Embryophyta</taxon>
        <taxon>Tracheophyta</taxon>
        <taxon>Spermatophyta</taxon>
        <taxon>Magnoliopsida</taxon>
        <taxon>eudicotyledons</taxon>
        <taxon>Gunneridae</taxon>
        <taxon>Pentapetalae</taxon>
        <taxon>rosids</taxon>
        <taxon>fabids</taxon>
        <taxon>Malpighiales</taxon>
        <taxon>Euphorbiaceae</taxon>
        <taxon>Acalyphoideae</taxon>
        <taxon>Acalypheae</taxon>
        <taxon>Ricinus</taxon>
    </lineage>
</organism>
<evidence type="ECO:0000313" key="8">
    <source>
        <dbReference type="Proteomes" id="UP000008311"/>
    </source>
</evidence>
<gene>
    <name evidence="7" type="ORF">RCOM_1358870</name>
</gene>
<keyword evidence="8" id="KW-1185">Reference proteome</keyword>